<organism evidence="1 2">
    <name type="scientific">Lapidilactobacillus achengensis</name>
    <dbReference type="NCBI Taxonomy" id="2486000"/>
    <lineage>
        <taxon>Bacteria</taxon>
        <taxon>Bacillati</taxon>
        <taxon>Bacillota</taxon>
        <taxon>Bacilli</taxon>
        <taxon>Lactobacillales</taxon>
        <taxon>Lactobacillaceae</taxon>
        <taxon>Lapidilactobacillus</taxon>
    </lineage>
</organism>
<dbReference type="Proteomes" id="UP001596310">
    <property type="component" value="Unassembled WGS sequence"/>
</dbReference>
<gene>
    <name evidence="1" type="ORF">ACFQHW_10115</name>
</gene>
<dbReference type="RefSeq" id="WP_125600016.1">
    <property type="nucleotide sequence ID" value="NZ_JBHSSM010000022.1"/>
</dbReference>
<protein>
    <submittedName>
        <fullName evidence="1">Uncharacterized protein</fullName>
    </submittedName>
</protein>
<evidence type="ECO:0000313" key="1">
    <source>
        <dbReference type="EMBL" id="MFC6315916.1"/>
    </source>
</evidence>
<proteinExistence type="predicted"/>
<name>A0ABW1USD9_9LACO</name>
<reference evidence="2" key="1">
    <citation type="journal article" date="2019" name="Int. J. Syst. Evol. Microbiol.">
        <title>The Global Catalogue of Microorganisms (GCM) 10K type strain sequencing project: providing services to taxonomists for standard genome sequencing and annotation.</title>
        <authorList>
            <consortium name="The Broad Institute Genomics Platform"/>
            <consortium name="The Broad Institute Genome Sequencing Center for Infectious Disease"/>
            <person name="Wu L."/>
            <person name="Ma J."/>
        </authorList>
    </citation>
    <scope>NUCLEOTIDE SEQUENCE [LARGE SCALE GENOMIC DNA]</scope>
    <source>
        <strain evidence="2">CCM 8897</strain>
    </source>
</reference>
<keyword evidence="2" id="KW-1185">Reference proteome</keyword>
<sequence>MATKADELEITEQVHELAEKQQVTLAQIALRGSGGKESWRPLLWGLKAKLSILMTRSVLLS</sequence>
<accession>A0ABW1USD9</accession>
<comment type="caution">
    <text evidence="1">The sequence shown here is derived from an EMBL/GenBank/DDBJ whole genome shotgun (WGS) entry which is preliminary data.</text>
</comment>
<evidence type="ECO:0000313" key="2">
    <source>
        <dbReference type="Proteomes" id="UP001596310"/>
    </source>
</evidence>
<dbReference type="EMBL" id="JBHSSM010000022">
    <property type="protein sequence ID" value="MFC6315916.1"/>
    <property type="molecule type" value="Genomic_DNA"/>
</dbReference>